<feature type="domain" description="Fe/B12 periplasmic-binding" evidence="6">
    <location>
        <begin position="52"/>
        <end position="314"/>
    </location>
</feature>
<organism evidence="7 8">
    <name type="scientific">Frankia nepalensis</name>
    <dbReference type="NCBI Taxonomy" id="1836974"/>
    <lineage>
        <taxon>Bacteria</taxon>
        <taxon>Bacillati</taxon>
        <taxon>Actinomycetota</taxon>
        <taxon>Actinomycetes</taxon>
        <taxon>Frankiales</taxon>
        <taxon>Frankiaceae</taxon>
        <taxon>Frankia</taxon>
    </lineage>
</organism>
<evidence type="ECO:0000256" key="3">
    <source>
        <dbReference type="ARBA" id="ARBA00022448"/>
    </source>
</evidence>
<comment type="similarity">
    <text evidence="2">Belongs to the bacterial solute-binding protein 8 family.</text>
</comment>
<keyword evidence="8" id="KW-1185">Reference proteome</keyword>
<feature type="compositionally biased region" description="Low complexity" evidence="5">
    <location>
        <begin position="20"/>
        <end position="30"/>
    </location>
</feature>
<sequence length="319" mass="33502">MAVLVAGLAAGCSSDDDESPTPASSSGAAGLAAPVKIEHQFGTTTIESIPKRVVTLDQQWTDVMIAMGVTPVGYADDPGMPDGAAPWAKLPADAEKISVTDGLPIEQILALDPDLVVSTYMITDDATYQKLSPIVATIAGPPNDKVPAWQDLVRQAGEFLNQPEKAEKVIADAQAPVTQTAKDLPGLKDKTFALAQYIVGDSMYIVGDETDGSSVFFQQLGMKMFPAVVEESAKTGQVRVNVSTERVDLLRADLLAFLINGGDESDLTDIPGFNELPGTVAILDYATIVALNVPTPLSIPYALDALRPYLEKAAAGAGS</sequence>
<dbReference type="EMBL" id="JAEACQ010000259">
    <property type="protein sequence ID" value="MBL7631088.1"/>
    <property type="molecule type" value="Genomic_DNA"/>
</dbReference>
<comment type="subcellular location">
    <subcellularLocation>
        <location evidence="1">Cell envelope</location>
    </subcellularLocation>
</comment>
<protein>
    <submittedName>
        <fullName evidence="7">ABC transporter substrate-binding protein</fullName>
    </submittedName>
</protein>
<dbReference type="InterPro" id="IPR002491">
    <property type="entry name" value="ABC_transptr_periplasmic_BD"/>
</dbReference>
<dbReference type="Proteomes" id="UP000604475">
    <property type="component" value="Unassembled WGS sequence"/>
</dbReference>
<reference evidence="7" key="1">
    <citation type="submission" date="2020-12" db="EMBL/GenBank/DDBJ databases">
        <title>Genomic characterization of non-nitrogen-fixing Frankia strains.</title>
        <authorList>
            <person name="Carlos-Shanley C."/>
            <person name="Guerra T."/>
            <person name="Hahn D."/>
        </authorList>
    </citation>
    <scope>NUCLEOTIDE SEQUENCE</scope>
    <source>
        <strain evidence="7">CN6</strain>
    </source>
</reference>
<feature type="region of interest" description="Disordered" evidence="5">
    <location>
        <begin position="11"/>
        <end position="30"/>
    </location>
</feature>
<dbReference type="GO" id="GO:1901678">
    <property type="term" value="P:iron coordination entity transport"/>
    <property type="evidence" value="ECO:0007669"/>
    <property type="project" value="UniProtKB-ARBA"/>
</dbReference>
<evidence type="ECO:0000256" key="4">
    <source>
        <dbReference type="ARBA" id="ARBA00022729"/>
    </source>
</evidence>
<dbReference type="AlphaFoldDB" id="A0A937RR03"/>
<comment type="caution">
    <text evidence="7">The sequence shown here is derived from an EMBL/GenBank/DDBJ whole genome shotgun (WGS) entry which is preliminary data.</text>
</comment>
<dbReference type="Pfam" id="PF01497">
    <property type="entry name" value="Peripla_BP_2"/>
    <property type="match status" value="1"/>
</dbReference>
<evidence type="ECO:0000256" key="2">
    <source>
        <dbReference type="ARBA" id="ARBA00008814"/>
    </source>
</evidence>
<evidence type="ECO:0000259" key="6">
    <source>
        <dbReference type="PROSITE" id="PS50983"/>
    </source>
</evidence>
<evidence type="ECO:0000313" key="8">
    <source>
        <dbReference type="Proteomes" id="UP000604475"/>
    </source>
</evidence>
<keyword evidence="3" id="KW-0813">Transport</keyword>
<evidence type="ECO:0000313" key="7">
    <source>
        <dbReference type="EMBL" id="MBL7631088.1"/>
    </source>
</evidence>
<dbReference type="GO" id="GO:0030288">
    <property type="term" value="C:outer membrane-bounded periplasmic space"/>
    <property type="evidence" value="ECO:0007669"/>
    <property type="project" value="TreeGrafter"/>
</dbReference>
<dbReference type="SUPFAM" id="SSF53807">
    <property type="entry name" value="Helical backbone' metal receptor"/>
    <property type="match status" value="1"/>
</dbReference>
<evidence type="ECO:0000256" key="1">
    <source>
        <dbReference type="ARBA" id="ARBA00004196"/>
    </source>
</evidence>
<dbReference type="PANTHER" id="PTHR30532">
    <property type="entry name" value="IRON III DICITRATE-BINDING PERIPLASMIC PROTEIN"/>
    <property type="match status" value="1"/>
</dbReference>
<dbReference type="Gene3D" id="3.40.50.1980">
    <property type="entry name" value="Nitrogenase molybdenum iron protein domain"/>
    <property type="match status" value="2"/>
</dbReference>
<evidence type="ECO:0000256" key="5">
    <source>
        <dbReference type="SAM" id="MobiDB-lite"/>
    </source>
</evidence>
<proteinExistence type="inferred from homology"/>
<accession>A0A937RR03</accession>
<gene>
    <name evidence="7" type="ORF">I7412_28795</name>
</gene>
<dbReference type="PANTHER" id="PTHR30532:SF24">
    <property type="entry name" value="FERRIC ENTEROBACTIN-BINDING PERIPLASMIC PROTEIN FEPB"/>
    <property type="match status" value="1"/>
</dbReference>
<dbReference type="InterPro" id="IPR051313">
    <property type="entry name" value="Bact_iron-sidero_bind"/>
</dbReference>
<keyword evidence="4" id="KW-0732">Signal</keyword>
<dbReference type="PROSITE" id="PS50983">
    <property type="entry name" value="FE_B12_PBP"/>
    <property type="match status" value="1"/>
</dbReference>
<name>A0A937RR03_9ACTN</name>
<dbReference type="RefSeq" id="WP_203002555.1">
    <property type="nucleotide sequence ID" value="NZ_JADWYU010000119.1"/>
</dbReference>